<name>A0ABU9G0T9_9GAMM</name>
<dbReference type="InterPro" id="IPR011009">
    <property type="entry name" value="Kinase-like_dom_sf"/>
</dbReference>
<sequence length="227" mass="27084">MELVTSAKSSEIRKIIENSTDISVYSDRHYTNSWRRTSLVDKKYVFKEFDYKDKVRNYIWNVEADIIDYLHKVKEYKLPLPDNIDLEIRKSKKRVKAFYVKSFLDGKINKKYEDGHITDLANTLFYLHQHDVLVLDVGSENFVEIDGKLCPFDFGMGKILKYNSLSFKKSRGEEFFRLSHVIDEAKFNAFIKEYSRLSGVSIFELMLFYKLHDFKQGFRSFRKRLFK</sequence>
<organism evidence="1 2">
    <name type="scientific">Marinomonas arenicola</name>
    <dbReference type="NCBI Taxonomy" id="569601"/>
    <lineage>
        <taxon>Bacteria</taxon>
        <taxon>Pseudomonadati</taxon>
        <taxon>Pseudomonadota</taxon>
        <taxon>Gammaproteobacteria</taxon>
        <taxon>Oceanospirillales</taxon>
        <taxon>Oceanospirillaceae</taxon>
        <taxon>Marinomonas</taxon>
    </lineage>
</organism>
<gene>
    <name evidence="1" type="ORF">V6242_02895</name>
</gene>
<accession>A0ABU9G0T9</accession>
<dbReference type="Proteomes" id="UP001379949">
    <property type="component" value="Unassembled WGS sequence"/>
</dbReference>
<protein>
    <submittedName>
        <fullName evidence="1">Uncharacterized protein</fullName>
    </submittedName>
</protein>
<evidence type="ECO:0000313" key="2">
    <source>
        <dbReference type="Proteomes" id="UP001379949"/>
    </source>
</evidence>
<keyword evidence="2" id="KW-1185">Reference proteome</keyword>
<dbReference type="SUPFAM" id="SSF56112">
    <property type="entry name" value="Protein kinase-like (PK-like)"/>
    <property type="match status" value="1"/>
</dbReference>
<dbReference type="RefSeq" id="WP_341566244.1">
    <property type="nucleotide sequence ID" value="NZ_JBAKAR010000001.1"/>
</dbReference>
<dbReference type="EMBL" id="JBAKAR010000001">
    <property type="protein sequence ID" value="MEL0612078.1"/>
    <property type="molecule type" value="Genomic_DNA"/>
</dbReference>
<proteinExistence type="predicted"/>
<evidence type="ECO:0000313" key="1">
    <source>
        <dbReference type="EMBL" id="MEL0612078.1"/>
    </source>
</evidence>
<comment type="caution">
    <text evidence="1">The sequence shown here is derived from an EMBL/GenBank/DDBJ whole genome shotgun (WGS) entry which is preliminary data.</text>
</comment>
<reference evidence="1 2" key="1">
    <citation type="submission" date="2024-02" db="EMBL/GenBank/DDBJ databases">
        <title>Bacteria isolated from the canopy kelp, Nereocystis luetkeana.</title>
        <authorList>
            <person name="Pfister C.A."/>
            <person name="Younker I.T."/>
            <person name="Light S.H."/>
        </authorList>
    </citation>
    <scope>NUCLEOTIDE SEQUENCE [LARGE SCALE GENOMIC DNA]</scope>
    <source>
        <strain evidence="1 2">TI.4.07</strain>
    </source>
</reference>